<evidence type="ECO:0000313" key="1">
    <source>
        <dbReference type="EMBL" id="KAK4406481.1"/>
    </source>
</evidence>
<organism evidence="1 2">
    <name type="scientific">Sesamum angolense</name>
    <dbReference type="NCBI Taxonomy" id="2727404"/>
    <lineage>
        <taxon>Eukaryota</taxon>
        <taxon>Viridiplantae</taxon>
        <taxon>Streptophyta</taxon>
        <taxon>Embryophyta</taxon>
        <taxon>Tracheophyta</taxon>
        <taxon>Spermatophyta</taxon>
        <taxon>Magnoliopsida</taxon>
        <taxon>eudicotyledons</taxon>
        <taxon>Gunneridae</taxon>
        <taxon>Pentapetalae</taxon>
        <taxon>asterids</taxon>
        <taxon>lamiids</taxon>
        <taxon>Lamiales</taxon>
        <taxon>Pedaliaceae</taxon>
        <taxon>Sesamum</taxon>
    </lineage>
</organism>
<name>A0AAE1X788_9LAMI</name>
<accession>A0AAE1X788</accession>
<reference evidence="1" key="2">
    <citation type="journal article" date="2024" name="Plant">
        <title>Genomic evolution and insights into agronomic trait innovations of Sesamum species.</title>
        <authorList>
            <person name="Miao H."/>
            <person name="Wang L."/>
            <person name="Qu L."/>
            <person name="Liu H."/>
            <person name="Sun Y."/>
            <person name="Le M."/>
            <person name="Wang Q."/>
            <person name="Wei S."/>
            <person name="Zheng Y."/>
            <person name="Lin W."/>
            <person name="Duan Y."/>
            <person name="Cao H."/>
            <person name="Xiong S."/>
            <person name="Wang X."/>
            <person name="Wei L."/>
            <person name="Li C."/>
            <person name="Ma Q."/>
            <person name="Ju M."/>
            <person name="Zhao R."/>
            <person name="Li G."/>
            <person name="Mu C."/>
            <person name="Tian Q."/>
            <person name="Mei H."/>
            <person name="Zhang T."/>
            <person name="Gao T."/>
            <person name="Zhang H."/>
        </authorList>
    </citation>
    <scope>NUCLEOTIDE SEQUENCE</scope>
    <source>
        <strain evidence="1">K16</strain>
    </source>
</reference>
<sequence>MTIVITIVPRARSIVRWRAPSPSWFKFNAGGSSFGNPGLAGRRASLEIQMGMYTLVALGTGTSVLVELTVVWRGLELTLIHGLALLVVEVDATAVIKLLQSHVLGSGRYNI</sequence>
<reference evidence="1" key="1">
    <citation type="submission" date="2020-06" db="EMBL/GenBank/DDBJ databases">
        <authorList>
            <person name="Li T."/>
            <person name="Hu X."/>
            <person name="Zhang T."/>
            <person name="Song X."/>
            <person name="Zhang H."/>
            <person name="Dai N."/>
            <person name="Sheng W."/>
            <person name="Hou X."/>
            <person name="Wei L."/>
        </authorList>
    </citation>
    <scope>NUCLEOTIDE SEQUENCE</scope>
    <source>
        <strain evidence="1">K16</strain>
        <tissue evidence="1">Leaf</tissue>
    </source>
</reference>
<dbReference type="Proteomes" id="UP001289374">
    <property type="component" value="Unassembled WGS sequence"/>
</dbReference>
<proteinExistence type="predicted"/>
<dbReference type="SUPFAM" id="SSF53098">
    <property type="entry name" value="Ribonuclease H-like"/>
    <property type="match status" value="1"/>
</dbReference>
<comment type="caution">
    <text evidence="1">The sequence shown here is derived from an EMBL/GenBank/DDBJ whole genome shotgun (WGS) entry which is preliminary data.</text>
</comment>
<dbReference type="InterPro" id="IPR012337">
    <property type="entry name" value="RNaseH-like_sf"/>
</dbReference>
<keyword evidence="2" id="KW-1185">Reference proteome</keyword>
<protein>
    <submittedName>
        <fullName evidence="1">Uncharacterized protein</fullName>
    </submittedName>
</protein>
<dbReference type="AlphaFoldDB" id="A0AAE1X788"/>
<dbReference type="EMBL" id="JACGWL010000003">
    <property type="protein sequence ID" value="KAK4406481.1"/>
    <property type="molecule type" value="Genomic_DNA"/>
</dbReference>
<gene>
    <name evidence="1" type="ORF">Sango_0654600</name>
</gene>
<evidence type="ECO:0000313" key="2">
    <source>
        <dbReference type="Proteomes" id="UP001289374"/>
    </source>
</evidence>